<dbReference type="InterPro" id="IPR021110">
    <property type="entry name" value="DNA_rep_checkpnt_protein"/>
</dbReference>
<dbReference type="AlphaFoldDB" id="A0AAE1CDI2"/>
<dbReference type="FunFam" id="1.10.10.1460:FF:000001">
    <property type="entry name" value="DNA replication regulator Sld2"/>
    <property type="match status" value="1"/>
</dbReference>
<evidence type="ECO:0000313" key="11">
    <source>
        <dbReference type="Proteomes" id="UP001270362"/>
    </source>
</evidence>
<feature type="region of interest" description="Disordered" evidence="9">
    <location>
        <begin position="151"/>
        <end position="200"/>
    </location>
</feature>
<evidence type="ECO:0000256" key="3">
    <source>
        <dbReference type="ARBA" id="ARBA00018363"/>
    </source>
</evidence>
<feature type="compositionally biased region" description="Basic and acidic residues" evidence="9">
    <location>
        <begin position="483"/>
        <end position="511"/>
    </location>
</feature>
<comment type="similarity">
    <text evidence="2 8">Belongs to the SLD2 family.</text>
</comment>
<dbReference type="PANTHER" id="PTHR28124:SF1">
    <property type="entry name" value="DNA REPLICATION REGULATOR SLD2"/>
    <property type="match status" value="1"/>
</dbReference>
<evidence type="ECO:0000256" key="2">
    <source>
        <dbReference type="ARBA" id="ARBA00007276"/>
    </source>
</evidence>
<evidence type="ECO:0000256" key="4">
    <source>
        <dbReference type="ARBA" id="ARBA00022705"/>
    </source>
</evidence>
<feature type="compositionally biased region" description="Polar residues" evidence="9">
    <location>
        <begin position="223"/>
        <end position="241"/>
    </location>
</feature>
<feature type="compositionally biased region" description="Acidic residues" evidence="9">
    <location>
        <begin position="461"/>
        <end position="471"/>
    </location>
</feature>
<dbReference type="Pfam" id="PF11719">
    <property type="entry name" value="Drc1-Sld2"/>
    <property type="match status" value="1"/>
</dbReference>
<dbReference type="GO" id="GO:1902977">
    <property type="term" value="P:mitotic DNA replication preinitiation complex assembly"/>
    <property type="evidence" value="ECO:0007669"/>
    <property type="project" value="TreeGrafter"/>
</dbReference>
<keyword evidence="5 8" id="KW-0539">Nucleus</keyword>
<name>A0AAE1CDI2_9PEZI</name>
<gene>
    <name evidence="10" type="ORF">B0T22DRAFT_175389</name>
</gene>
<feature type="region of interest" description="Disordered" evidence="9">
    <location>
        <begin position="304"/>
        <end position="430"/>
    </location>
</feature>
<evidence type="ECO:0000256" key="1">
    <source>
        <dbReference type="ARBA" id="ARBA00004123"/>
    </source>
</evidence>
<feature type="compositionally biased region" description="Basic residues" evidence="9">
    <location>
        <begin position="390"/>
        <end position="404"/>
    </location>
</feature>
<feature type="region of interest" description="Disordered" evidence="9">
    <location>
        <begin position="58"/>
        <end position="109"/>
    </location>
</feature>
<evidence type="ECO:0000256" key="8">
    <source>
        <dbReference type="RuleBase" id="RU367067"/>
    </source>
</evidence>
<dbReference type="InterPro" id="IPR040203">
    <property type="entry name" value="Sld2"/>
</dbReference>
<protein>
    <recommendedName>
        <fullName evidence="3 8">DNA replication regulator SLD2</fullName>
    </recommendedName>
</protein>
<reference evidence="10" key="2">
    <citation type="submission" date="2023-06" db="EMBL/GenBank/DDBJ databases">
        <authorList>
            <consortium name="Lawrence Berkeley National Laboratory"/>
            <person name="Haridas S."/>
            <person name="Hensen N."/>
            <person name="Bonometti L."/>
            <person name="Westerberg I."/>
            <person name="Brannstrom I.O."/>
            <person name="Guillou S."/>
            <person name="Cros-Aarteil S."/>
            <person name="Calhoun S."/>
            <person name="Kuo A."/>
            <person name="Mondo S."/>
            <person name="Pangilinan J."/>
            <person name="Riley R."/>
            <person name="Labutti K."/>
            <person name="Andreopoulos B."/>
            <person name="Lipzen A."/>
            <person name="Chen C."/>
            <person name="Yanf M."/>
            <person name="Daum C."/>
            <person name="Ng V."/>
            <person name="Clum A."/>
            <person name="Steindorff A."/>
            <person name="Ohm R."/>
            <person name="Martin F."/>
            <person name="Silar P."/>
            <person name="Natvig D."/>
            <person name="Lalanne C."/>
            <person name="Gautier V."/>
            <person name="Ament-Velasquez S.L."/>
            <person name="Kruys A."/>
            <person name="Hutchinson M.I."/>
            <person name="Powell A.J."/>
            <person name="Barry K."/>
            <person name="Miller A.N."/>
            <person name="Grigoriev I.V."/>
            <person name="Debuchy R."/>
            <person name="Gladieux P."/>
            <person name="Thoren M.H."/>
            <person name="Johannesson H."/>
        </authorList>
    </citation>
    <scope>NUCLEOTIDE SEQUENCE</scope>
    <source>
        <strain evidence="10">CBS 314.62</strain>
    </source>
</reference>
<dbReference type="Gene3D" id="1.10.10.1460">
    <property type="match status" value="1"/>
</dbReference>
<evidence type="ECO:0000256" key="9">
    <source>
        <dbReference type="SAM" id="MobiDB-lite"/>
    </source>
</evidence>
<evidence type="ECO:0000256" key="7">
    <source>
        <dbReference type="ARBA" id="ARBA00025253"/>
    </source>
</evidence>
<dbReference type="PANTHER" id="PTHR28124">
    <property type="entry name" value="DNA REPLICATION REGULATOR SLD2"/>
    <property type="match status" value="1"/>
</dbReference>
<dbReference type="Proteomes" id="UP001270362">
    <property type="component" value="Unassembled WGS sequence"/>
</dbReference>
<keyword evidence="4 8" id="KW-0235">DNA replication</keyword>
<feature type="compositionally biased region" description="Acidic residues" evidence="9">
    <location>
        <begin position="368"/>
        <end position="380"/>
    </location>
</feature>
<keyword evidence="6 8" id="KW-0131">Cell cycle</keyword>
<dbReference type="GO" id="GO:0031261">
    <property type="term" value="C:DNA replication preinitiation complex"/>
    <property type="evidence" value="ECO:0007669"/>
    <property type="project" value="TreeGrafter"/>
</dbReference>
<evidence type="ECO:0000256" key="5">
    <source>
        <dbReference type="ARBA" id="ARBA00023242"/>
    </source>
</evidence>
<feature type="region of interest" description="Disordered" evidence="9">
    <location>
        <begin position="447"/>
        <end position="550"/>
    </location>
</feature>
<dbReference type="GO" id="GO:0006270">
    <property type="term" value="P:DNA replication initiation"/>
    <property type="evidence" value="ECO:0007669"/>
    <property type="project" value="UniProtKB-UniRule"/>
</dbReference>
<comment type="caution">
    <text evidence="10">The sequence shown here is derived from an EMBL/GenBank/DDBJ whole genome shotgun (WGS) entry which is preliminary data.</text>
</comment>
<organism evidence="10 11">
    <name type="scientific">Podospora appendiculata</name>
    <dbReference type="NCBI Taxonomy" id="314037"/>
    <lineage>
        <taxon>Eukaryota</taxon>
        <taxon>Fungi</taxon>
        <taxon>Dikarya</taxon>
        <taxon>Ascomycota</taxon>
        <taxon>Pezizomycotina</taxon>
        <taxon>Sordariomycetes</taxon>
        <taxon>Sordariomycetidae</taxon>
        <taxon>Sordariales</taxon>
        <taxon>Podosporaceae</taxon>
        <taxon>Podospora</taxon>
    </lineage>
</organism>
<dbReference type="GO" id="GO:0003688">
    <property type="term" value="F:DNA replication origin binding"/>
    <property type="evidence" value="ECO:0007669"/>
    <property type="project" value="TreeGrafter"/>
</dbReference>
<feature type="compositionally biased region" description="Low complexity" evidence="9">
    <location>
        <begin position="447"/>
        <end position="459"/>
    </location>
</feature>
<dbReference type="EMBL" id="JAULSO010000002">
    <property type="protein sequence ID" value="KAK3689627.1"/>
    <property type="molecule type" value="Genomic_DNA"/>
</dbReference>
<comment type="subcellular location">
    <subcellularLocation>
        <location evidence="1 8">Nucleus</location>
    </subcellularLocation>
</comment>
<accession>A0AAE1CDI2</accession>
<keyword evidence="11" id="KW-1185">Reference proteome</keyword>
<sequence length="550" mass="60753">MDDQDKADYESQSLQLRADLKKWENDWATAHEGKKPARDDIKQNADIAQKYKQYNKLRDIISGKVPPPPDNSIQRKRKQTDASLPPSHTPSKRARLATTPLKEQTDPEDTHLAAITPSLSRRLFSPVLPTSIGPTPQKDGRVLGLFDLLGRTPSKSTSETDLPAVPIDATPSKRRAEAEAEAEAHTPPATRHIRTPSSSRNKMFFDGFLSITTPLHRRDSNSQRKSTTPSSRSVSKLQFATPSFLRRTTAPLPPVDENGEWKVEPIKLPRKPLGRGLSSVVASLRKLEDEVLDEELDVLREMEETEWRESMFAAPGKSKQSSNEEPIVPPTASDNPNATADAEAGSVPTADEPNIHLQQDKPLLLGGFDDENLYDSQEEQQLDRGQPLRIFKKKGQKRTTRRSNMKPTRFSRPTEDPSHDSDDELVPETQFDAAKVAAAAAAGNDLLDGDDLLSASGSEFEGGDSGDDAEEATATAKKPSKQTKKESGAKKGDKDKKADTDKKEGKEEGLVKKAVRKVKATAHANFKRLKLRNNGAKGGPAHNSRFRRRR</sequence>
<evidence type="ECO:0000313" key="10">
    <source>
        <dbReference type="EMBL" id="KAK3689627.1"/>
    </source>
</evidence>
<comment type="function">
    <text evidence="7 8">Has a role in the initiation of DNA replication. Required at S-phase checkpoint.</text>
</comment>
<evidence type="ECO:0000256" key="6">
    <source>
        <dbReference type="ARBA" id="ARBA00023306"/>
    </source>
</evidence>
<feature type="compositionally biased region" description="Basic and acidic residues" evidence="9">
    <location>
        <begin position="174"/>
        <end position="184"/>
    </location>
</feature>
<reference evidence="10" key="1">
    <citation type="journal article" date="2023" name="Mol. Phylogenet. Evol.">
        <title>Genome-scale phylogeny and comparative genomics of the fungal order Sordariales.</title>
        <authorList>
            <person name="Hensen N."/>
            <person name="Bonometti L."/>
            <person name="Westerberg I."/>
            <person name="Brannstrom I.O."/>
            <person name="Guillou S."/>
            <person name="Cros-Aarteil S."/>
            <person name="Calhoun S."/>
            <person name="Haridas S."/>
            <person name="Kuo A."/>
            <person name="Mondo S."/>
            <person name="Pangilinan J."/>
            <person name="Riley R."/>
            <person name="LaButti K."/>
            <person name="Andreopoulos B."/>
            <person name="Lipzen A."/>
            <person name="Chen C."/>
            <person name="Yan M."/>
            <person name="Daum C."/>
            <person name="Ng V."/>
            <person name="Clum A."/>
            <person name="Steindorff A."/>
            <person name="Ohm R.A."/>
            <person name="Martin F."/>
            <person name="Silar P."/>
            <person name="Natvig D.O."/>
            <person name="Lalanne C."/>
            <person name="Gautier V."/>
            <person name="Ament-Velasquez S.L."/>
            <person name="Kruys A."/>
            <person name="Hutchinson M.I."/>
            <person name="Powell A.J."/>
            <person name="Barry K."/>
            <person name="Miller A.N."/>
            <person name="Grigoriev I.V."/>
            <person name="Debuchy R."/>
            <person name="Gladieux P."/>
            <person name="Hiltunen Thoren M."/>
            <person name="Johannesson H."/>
        </authorList>
    </citation>
    <scope>NUCLEOTIDE SEQUENCE</scope>
    <source>
        <strain evidence="10">CBS 314.62</strain>
    </source>
</reference>
<dbReference type="CDD" id="cd22289">
    <property type="entry name" value="RecQL4_SLD2_NTD"/>
    <property type="match status" value="1"/>
</dbReference>
<proteinExistence type="inferred from homology"/>
<feature type="region of interest" description="Disordered" evidence="9">
    <location>
        <begin position="215"/>
        <end position="259"/>
    </location>
</feature>
<feature type="compositionally biased region" description="Basic residues" evidence="9">
    <location>
        <begin position="513"/>
        <end position="531"/>
    </location>
</feature>
<dbReference type="GO" id="GO:0000727">
    <property type="term" value="P:double-strand break repair via break-induced replication"/>
    <property type="evidence" value="ECO:0007669"/>
    <property type="project" value="TreeGrafter"/>
</dbReference>
<dbReference type="GO" id="GO:0003697">
    <property type="term" value="F:single-stranded DNA binding"/>
    <property type="evidence" value="ECO:0007669"/>
    <property type="project" value="TreeGrafter"/>
</dbReference>